<dbReference type="EMBL" id="JAGDFM010000348">
    <property type="protein sequence ID" value="KAG7379449.1"/>
    <property type="molecule type" value="Genomic_DNA"/>
</dbReference>
<dbReference type="AlphaFoldDB" id="A0A8T1VH01"/>
<accession>A0A8T1VH01</accession>
<protein>
    <submittedName>
        <fullName evidence="1">Uncharacterized protein</fullName>
    </submittedName>
</protein>
<proteinExistence type="predicted"/>
<gene>
    <name evidence="1" type="ORF">PHYPSEUDO_008554</name>
</gene>
<keyword evidence="2" id="KW-1185">Reference proteome</keyword>
<evidence type="ECO:0000313" key="1">
    <source>
        <dbReference type="EMBL" id="KAG7379449.1"/>
    </source>
</evidence>
<dbReference type="PANTHER" id="PTHR37066:SF1">
    <property type="entry name" value="LNS2_PITP DOMAIN-CONTAINING PROTEIN"/>
    <property type="match status" value="1"/>
</dbReference>
<evidence type="ECO:0000313" key="2">
    <source>
        <dbReference type="Proteomes" id="UP000694044"/>
    </source>
</evidence>
<name>A0A8T1VH01_9STRA</name>
<reference evidence="1" key="1">
    <citation type="submission" date="2021-02" db="EMBL/GenBank/DDBJ databases">
        <authorList>
            <person name="Palmer J.M."/>
        </authorList>
    </citation>
    <scope>NUCLEOTIDE SEQUENCE</scope>
    <source>
        <strain evidence="1">SCRP734</strain>
    </source>
</reference>
<dbReference type="Proteomes" id="UP000694044">
    <property type="component" value="Unassembled WGS sequence"/>
</dbReference>
<dbReference type="PANTHER" id="PTHR37066">
    <property type="entry name" value="HELICASE-ASSOCIATED"/>
    <property type="match status" value="1"/>
</dbReference>
<dbReference type="OrthoDB" id="114972at2759"/>
<comment type="caution">
    <text evidence="1">The sequence shown here is derived from an EMBL/GenBank/DDBJ whole genome shotgun (WGS) entry which is preliminary data.</text>
</comment>
<organism evidence="1 2">
    <name type="scientific">Phytophthora pseudosyringae</name>
    <dbReference type="NCBI Taxonomy" id="221518"/>
    <lineage>
        <taxon>Eukaryota</taxon>
        <taxon>Sar</taxon>
        <taxon>Stramenopiles</taxon>
        <taxon>Oomycota</taxon>
        <taxon>Peronosporomycetes</taxon>
        <taxon>Peronosporales</taxon>
        <taxon>Peronosporaceae</taxon>
        <taxon>Phytophthora</taxon>
    </lineage>
</organism>
<sequence>MAVVRMRSSLNGYSDWKISSKKKEELEEMEFVTNTSQFKWEAIIMPSLRRFEEEHGHTDVHHSFVVPSGDGTWPTAAWGCKLGCTVERIRHGTAYVPQLEKSEEELERLDFCYKTTLAEREWTEKILPSLEVFRQEFGHCLVSLHF</sequence>